<organism evidence="1">
    <name type="scientific">Lepeophtheirus salmonis</name>
    <name type="common">Salmon louse</name>
    <name type="synonym">Caligus salmonis</name>
    <dbReference type="NCBI Taxonomy" id="72036"/>
    <lineage>
        <taxon>Eukaryota</taxon>
        <taxon>Metazoa</taxon>
        <taxon>Ecdysozoa</taxon>
        <taxon>Arthropoda</taxon>
        <taxon>Crustacea</taxon>
        <taxon>Multicrustacea</taxon>
        <taxon>Hexanauplia</taxon>
        <taxon>Copepoda</taxon>
        <taxon>Siphonostomatoida</taxon>
        <taxon>Caligidae</taxon>
        <taxon>Lepeophtheirus</taxon>
    </lineage>
</organism>
<reference evidence="1" key="1">
    <citation type="submission" date="2014-05" db="EMBL/GenBank/DDBJ databases">
        <authorList>
            <person name="Chronopoulou M."/>
        </authorList>
    </citation>
    <scope>NUCLEOTIDE SEQUENCE</scope>
    <source>
        <tissue evidence="1">Whole organism</tissue>
    </source>
</reference>
<accession>A0A0K2TMD9</accession>
<protein>
    <submittedName>
        <fullName evidence="1">Uncharacterized protein</fullName>
    </submittedName>
</protein>
<sequence>METSDMLLWLKIYYADSSTLFHVGSGLTKYVKNILLEGNFRSFRQLSCNEILKLLKLIVLKYIYGLQYFAKTTSVKS</sequence>
<dbReference type="EMBL" id="HACA01009644">
    <property type="protein sequence ID" value="CDW27005.1"/>
    <property type="molecule type" value="Transcribed_RNA"/>
</dbReference>
<dbReference type="AlphaFoldDB" id="A0A0K2TMD9"/>
<name>A0A0K2TMD9_LEPSM</name>
<evidence type="ECO:0000313" key="1">
    <source>
        <dbReference type="EMBL" id="CDW27005.1"/>
    </source>
</evidence>
<proteinExistence type="predicted"/>